<feature type="chain" id="PRO_5008146750" evidence="1">
    <location>
        <begin position="24"/>
        <end position="251"/>
    </location>
</feature>
<proteinExistence type="predicted"/>
<reference evidence="2" key="1">
    <citation type="submission" date="2014-05" db="EMBL/GenBank/DDBJ databases">
        <title>The genome and life-stage specific transcriptomes of Globodera pallida elucidate key aspects of plant parasitism by a cyst nematode.</title>
        <authorList>
            <person name="Cotton J.A."/>
            <person name="Lilley C.J."/>
            <person name="Jones L.M."/>
            <person name="Kikuchi T."/>
            <person name="Reid A.J."/>
            <person name="Thorpe P."/>
            <person name="Tsai I.J."/>
            <person name="Beasley H."/>
            <person name="Blok V."/>
            <person name="Cock P.J.A."/>
            <person name="Van den Akker S.E."/>
            <person name="Holroyd N."/>
            <person name="Hunt M."/>
            <person name="Mantelin S."/>
            <person name="Naghra H."/>
            <person name="Pain A."/>
            <person name="Palomares-Rius J.E."/>
            <person name="Zarowiecki M."/>
            <person name="Berriman M."/>
            <person name="Jones J.T."/>
            <person name="Urwin P.E."/>
        </authorList>
    </citation>
    <scope>NUCLEOTIDE SEQUENCE [LARGE SCALE GENOMIC DNA]</scope>
    <source>
        <strain evidence="2">Lindley</strain>
    </source>
</reference>
<dbReference type="Proteomes" id="UP000050741">
    <property type="component" value="Unassembled WGS sequence"/>
</dbReference>
<dbReference type="AlphaFoldDB" id="A0A183BWU1"/>
<organism evidence="2 3">
    <name type="scientific">Globodera pallida</name>
    <name type="common">Potato cyst nematode worm</name>
    <name type="synonym">Heterodera pallida</name>
    <dbReference type="NCBI Taxonomy" id="36090"/>
    <lineage>
        <taxon>Eukaryota</taxon>
        <taxon>Metazoa</taxon>
        <taxon>Ecdysozoa</taxon>
        <taxon>Nematoda</taxon>
        <taxon>Chromadorea</taxon>
        <taxon>Rhabditida</taxon>
        <taxon>Tylenchina</taxon>
        <taxon>Tylenchomorpha</taxon>
        <taxon>Tylenchoidea</taxon>
        <taxon>Heteroderidae</taxon>
        <taxon>Heteroderinae</taxon>
        <taxon>Globodera</taxon>
    </lineage>
</organism>
<evidence type="ECO:0000256" key="1">
    <source>
        <dbReference type="SAM" id="SignalP"/>
    </source>
</evidence>
<evidence type="ECO:0000313" key="3">
    <source>
        <dbReference type="WBParaSite" id="GPLIN_000508000"/>
    </source>
</evidence>
<sequence>MNAHLTLALNFFCFLALLHGAQSQKKTSPTRLTGQSSDDHIIPVALLDQCFPYEEFKTMLICYPSTLVTHPLETEHIVNGMSVNSELFNVDSAAKNSLAKECKELLTRASNKKYQDKAFWHGIKVYTLRKSDGTIAMKLSTSLVGQGHVHSFEIPQAQRQFIIHFGNERELFTYVTIDGGEPVEVEGEKDKREAYKQLAPRGARLKDFVGFWTLGLDVLPWMNHTMRLHVQRSCDCVMEAWVSGGWSISGM</sequence>
<evidence type="ECO:0000313" key="2">
    <source>
        <dbReference type="Proteomes" id="UP000050741"/>
    </source>
</evidence>
<dbReference type="WBParaSite" id="GPLIN_000508000">
    <property type="protein sequence ID" value="GPLIN_000508000"/>
    <property type="gene ID" value="GPLIN_000508000"/>
</dbReference>
<reference evidence="3" key="2">
    <citation type="submission" date="2016-06" db="UniProtKB">
        <authorList>
            <consortium name="WormBaseParasite"/>
        </authorList>
    </citation>
    <scope>IDENTIFICATION</scope>
</reference>
<keyword evidence="1" id="KW-0732">Signal</keyword>
<name>A0A183BWU1_GLOPA</name>
<accession>A0A183BWU1</accession>
<protein>
    <submittedName>
        <fullName evidence="3">Secreted protein</fullName>
    </submittedName>
</protein>
<keyword evidence="2" id="KW-1185">Reference proteome</keyword>
<feature type="signal peptide" evidence="1">
    <location>
        <begin position="1"/>
        <end position="23"/>
    </location>
</feature>